<comment type="caution">
    <text evidence="1">The sequence shown here is derived from an EMBL/GenBank/DDBJ whole genome shotgun (WGS) entry which is preliminary data.</text>
</comment>
<evidence type="ECO:0000313" key="1">
    <source>
        <dbReference type="EMBL" id="HGM46774.1"/>
    </source>
</evidence>
<reference evidence="1" key="1">
    <citation type="journal article" date="2020" name="mSystems">
        <title>Genome- and Community-Level Interaction Insights into Carbon Utilization and Element Cycling Functions of Hydrothermarchaeota in Hydrothermal Sediment.</title>
        <authorList>
            <person name="Zhou Z."/>
            <person name="Liu Y."/>
            <person name="Xu W."/>
            <person name="Pan J."/>
            <person name="Luo Z.H."/>
            <person name="Li M."/>
        </authorList>
    </citation>
    <scope>NUCLEOTIDE SEQUENCE</scope>
    <source>
        <strain evidence="1">SpSt-649</strain>
    </source>
</reference>
<gene>
    <name evidence="1" type="ORF">ENU21_03335</name>
</gene>
<protein>
    <submittedName>
        <fullName evidence="1">Uncharacterized protein</fullName>
    </submittedName>
</protein>
<name>A0A7C4D286_THEPE</name>
<proteinExistence type="predicted"/>
<sequence length="179" mass="20170">MRISVPRDCIHGRRVLASIMPYLIEKHFLDERGEELYLPCDILDERFAHVLVPLYIDALRLGVKLVEVGVDPGTARCGIALAIGEEVIATFTLPQQALADFLGILKRYFEMRLYWGGAIEPEETIVEGISDVVHVSEKDLPLVKLEHCGSSDHERDAVRILVKGRLKLANAKLREEIKD</sequence>
<dbReference type="AlphaFoldDB" id="A0A7C4D286"/>
<accession>A0A7C4D286</accession>
<dbReference type="EMBL" id="DTBQ01000092">
    <property type="protein sequence ID" value="HGM46774.1"/>
    <property type="molecule type" value="Genomic_DNA"/>
</dbReference>
<organism evidence="1">
    <name type="scientific">Thermofilum pendens</name>
    <dbReference type="NCBI Taxonomy" id="2269"/>
    <lineage>
        <taxon>Archaea</taxon>
        <taxon>Thermoproteota</taxon>
        <taxon>Thermoprotei</taxon>
        <taxon>Thermofilales</taxon>
        <taxon>Thermofilaceae</taxon>
        <taxon>Thermofilum</taxon>
    </lineage>
</organism>